<dbReference type="RefSeq" id="WP_189069827.1">
    <property type="nucleotide sequence ID" value="NZ_BMPE01000010.1"/>
</dbReference>
<evidence type="ECO:0000313" key="2">
    <source>
        <dbReference type="Proteomes" id="UP000604341"/>
    </source>
</evidence>
<dbReference type="EMBL" id="BMPE01000010">
    <property type="protein sequence ID" value="GGL09558.1"/>
    <property type="molecule type" value="Genomic_DNA"/>
</dbReference>
<comment type="caution">
    <text evidence="1">The sequence shown here is derived from an EMBL/GenBank/DDBJ whole genome shotgun (WGS) entry which is preliminary data.</text>
</comment>
<name>A0ABQ2FN16_9DEIO</name>
<dbReference type="PANTHER" id="PTHR36932">
    <property type="entry name" value="CAPSULAR POLYSACCHARIDE BIOSYNTHESIS PROTEIN"/>
    <property type="match status" value="1"/>
</dbReference>
<gene>
    <name evidence="1" type="ORF">GCM10010844_30320</name>
</gene>
<dbReference type="Proteomes" id="UP000604341">
    <property type="component" value="Unassembled WGS sequence"/>
</dbReference>
<dbReference type="SUPFAM" id="SSF56801">
    <property type="entry name" value="Acetyl-CoA synthetase-like"/>
    <property type="match status" value="1"/>
</dbReference>
<dbReference type="InterPro" id="IPR053158">
    <property type="entry name" value="CapK_Type1_Caps_Biosynth"/>
</dbReference>
<evidence type="ECO:0000313" key="1">
    <source>
        <dbReference type="EMBL" id="GGL09558.1"/>
    </source>
</evidence>
<proteinExistence type="predicted"/>
<protein>
    <submittedName>
        <fullName evidence="1">Capsular polysaccharide biosynthesis protein</fullName>
    </submittedName>
</protein>
<sequence length="469" mass="52396">MGLIHRMGTQLYFQRLDERYARSDFLHAQQFAPPPNWQAQQQDRLLDLLTHAQAQVPYYRRLLAERGVTQPGQLTAQTLQTLPVLTKRELRDEFGDLQALDAGVREGFRNSSGGSTGQPTIFMQDREFTSWAEATKQLFDGWAGFQTGERRVRLWGSSRDLFSGANWRRQLGQAVMNERWLNAFEMTPETMDRYLQVIHSFRPELLLGYCDALVTLARHMHDRGLRVHPPRAVMSSAGNLFPAARQAVAEAFGAPVFDRYGSREVGDLACECGEGTLHLNPWTHFVEILDDQGRALPPGEVGRITVTLLSNYTMPLLRYDIGDLGALAPAGTCACGRSLPALSGLHGRTADCFILPSGSRVMSEAMIHLICVDMVVPGVKKFQVVQHAPDKVTLKLVTYAGQPLTPDEEDRLRQGLKRILLHEVTPDLEYCQRIPPSPSGKYRYTVSMLPEGAAEHLPRVGPGRAPLQS</sequence>
<reference evidence="2" key="1">
    <citation type="journal article" date="2019" name="Int. J. Syst. Evol. Microbiol.">
        <title>The Global Catalogue of Microorganisms (GCM) 10K type strain sequencing project: providing services to taxonomists for standard genome sequencing and annotation.</title>
        <authorList>
            <consortium name="The Broad Institute Genomics Platform"/>
            <consortium name="The Broad Institute Genome Sequencing Center for Infectious Disease"/>
            <person name="Wu L."/>
            <person name="Ma J."/>
        </authorList>
    </citation>
    <scope>NUCLEOTIDE SEQUENCE [LARGE SCALE GENOMIC DNA]</scope>
    <source>
        <strain evidence="2">JCM 19173</strain>
    </source>
</reference>
<accession>A0ABQ2FN16</accession>
<dbReference type="PANTHER" id="PTHR36932:SF1">
    <property type="entry name" value="CAPSULAR POLYSACCHARIDE BIOSYNTHESIS PROTEIN"/>
    <property type="match status" value="1"/>
</dbReference>
<dbReference type="Gene3D" id="3.40.50.12780">
    <property type="entry name" value="N-terminal domain of ligase-like"/>
    <property type="match status" value="1"/>
</dbReference>
<dbReference type="InterPro" id="IPR042099">
    <property type="entry name" value="ANL_N_sf"/>
</dbReference>
<organism evidence="1 2">
    <name type="scientific">Deinococcus radiotolerans</name>
    <dbReference type="NCBI Taxonomy" id="1309407"/>
    <lineage>
        <taxon>Bacteria</taxon>
        <taxon>Thermotogati</taxon>
        <taxon>Deinococcota</taxon>
        <taxon>Deinococci</taxon>
        <taxon>Deinococcales</taxon>
        <taxon>Deinococcaceae</taxon>
        <taxon>Deinococcus</taxon>
    </lineage>
</organism>
<keyword evidence="2" id="KW-1185">Reference proteome</keyword>